<name>A0A916DX73_9BACT</name>
<dbReference type="Pfam" id="PF18962">
    <property type="entry name" value="Por_Secre_tail"/>
    <property type="match status" value="1"/>
</dbReference>
<dbReference type="KEGG" id="aup:AsAng_0063660"/>
<dbReference type="AlphaFoldDB" id="A0A916DX73"/>
<accession>A0A916DX73</accession>
<sequence>MKTHNIIIILLLLAPIILFSQGGIVNNGAVLKINSATDVKINEGGVINKNNGTVSNKGNLHIDLDWTQLGPTTNYTGSGWMIFEGNTNQNLSSGNAITIDNLQVNNGNRLILNDDVTVSTQVDLVNNGQVELGVNNLTISSGATITNYDASHFIITNSTGVLEQEVGASNVIFPVGNSTYNPATISNTGTVDNYSLRVEDQVWDNGTSGTPETHDIVNRSWHLSEAVQGGSLATLTLQWHPSEELIGFDRSVCGVAHWKGGAWLHPSSFTPATTVGPYFSQTLSGINDFSPFAVEDINESLPIELLLFKAKREDKHRVKLNWATASETNNKGFEIERMLDTETAFSTIDWVDGAGNSNYLLNYSYTDLNAHSGVSYYRLKQIDFDGSYSYSPIRAVAGLSSSADQIQVYPIPTKDRLMVDFSNWNSTSTDAVLRIIDVHGRTVFTKEIKMQQNNLITINEVADFPPGTYFVTIGNDSDYEMVQKIIKE</sequence>
<dbReference type="NCBIfam" id="TIGR04183">
    <property type="entry name" value="Por_Secre_tail"/>
    <property type="match status" value="1"/>
</dbReference>
<dbReference type="InterPro" id="IPR026444">
    <property type="entry name" value="Secre_tail"/>
</dbReference>
<dbReference type="Gene3D" id="2.60.40.10">
    <property type="entry name" value="Immunoglobulins"/>
    <property type="match status" value="1"/>
</dbReference>
<dbReference type="RefSeq" id="WP_264793654.1">
    <property type="nucleotide sequence ID" value="NZ_AP026868.1"/>
</dbReference>
<protein>
    <submittedName>
        <fullName evidence="2">T9SS type A sorting domain-containing protein</fullName>
    </submittedName>
</protein>
<evidence type="ECO:0000313" key="3">
    <source>
        <dbReference type="Proteomes" id="UP001060919"/>
    </source>
</evidence>
<keyword evidence="2" id="KW-0614">Plasmid</keyword>
<proteinExistence type="predicted"/>
<evidence type="ECO:0000313" key="2">
    <source>
        <dbReference type="EMBL" id="BDS15582.1"/>
    </source>
</evidence>
<keyword evidence="3" id="KW-1185">Reference proteome</keyword>
<reference evidence="2" key="1">
    <citation type="submission" date="2022-09" db="EMBL/GenBank/DDBJ databases">
        <title>Aureispira anguillicida sp. nov., isolated from Leptocephalus of Japanese eel Anguilla japonica.</title>
        <authorList>
            <person name="Yuasa K."/>
            <person name="Mekata T."/>
            <person name="Ikunari K."/>
        </authorList>
    </citation>
    <scope>NUCLEOTIDE SEQUENCE</scope>
    <source>
        <strain evidence="2">EL160426</strain>
        <plasmid evidence="2">pAUEa</plasmid>
    </source>
</reference>
<gene>
    <name evidence="2" type="ORF">AsAng_0063660</name>
</gene>
<feature type="domain" description="Secretion system C-terminal sorting" evidence="1">
    <location>
        <begin position="408"/>
        <end position="486"/>
    </location>
</feature>
<dbReference type="InterPro" id="IPR013783">
    <property type="entry name" value="Ig-like_fold"/>
</dbReference>
<dbReference type="Proteomes" id="UP001060919">
    <property type="component" value="Plasmid pAUEa"/>
</dbReference>
<evidence type="ECO:0000259" key="1">
    <source>
        <dbReference type="Pfam" id="PF18962"/>
    </source>
</evidence>
<dbReference type="EMBL" id="AP026868">
    <property type="protein sequence ID" value="BDS15582.1"/>
    <property type="molecule type" value="Genomic_DNA"/>
</dbReference>
<organism evidence="2 3">
    <name type="scientific">Aureispira anguillae</name>
    <dbReference type="NCBI Taxonomy" id="2864201"/>
    <lineage>
        <taxon>Bacteria</taxon>
        <taxon>Pseudomonadati</taxon>
        <taxon>Bacteroidota</taxon>
        <taxon>Saprospiria</taxon>
        <taxon>Saprospirales</taxon>
        <taxon>Saprospiraceae</taxon>
        <taxon>Aureispira</taxon>
    </lineage>
</organism>
<geneLocation type="plasmid" evidence="2 3">
    <name>pAUEa</name>
</geneLocation>